<sequence>MLSRYVEQLVASAEAAVEEVIGRRGKLLRILLQNITDVIFRKVAHPNKIAVGGHSYGAFMTANLLAHAPHLFCCGIARSGAYNRTLTPFGFQNEDRTLWEATSTYVEMSPFMSANKIKKPSLLIHGEEDNNSGTLTMQLEIAMSWTVNPSCLTHANIATLKQYKKCQSSN</sequence>
<evidence type="ECO:0000313" key="1">
    <source>
        <dbReference type="EMBL" id="KAJ8619414.1"/>
    </source>
</evidence>
<accession>A0ACC2KE80</accession>
<protein>
    <submittedName>
        <fullName evidence="1">Uncharacterized protein</fullName>
    </submittedName>
</protein>
<proteinExistence type="predicted"/>
<evidence type="ECO:0000313" key="2">
    <source>
        <dbReference type="Proteomes" id="UP001234297"/>
    </source>
</evidence>
<name>A0ACC2KE80_PERAE</name>
<keyword evidence="2" id="KW-1185">Reference proteome</keyword>
<comment type="caution">
    <text evidence="1">The sequence shown here is derived from an EMBL/GenBank/DDBJ whole genome shotgun (WGS) entry which is preliminary data.</text>
</comment>
<organism evidence="1 2">
    <name type="scientific">Persea americana</name>
    <name type="common">Avocado</name>
    <dbReference type="NCBI Taxonomy" id="3435"/>
    <lineage>
        <taxon>Eukaryota</taxon>
        <taxon>Viridiplantae</taxon>
        <taxon>Streptophyta</taxon>
        <taxon>Embryophyta</taxon>
        <taxon>Tracheophyta</taxon>
        <taxon>Spermatophyta</taxon>
        <taxon>Magnoliopsida</taxon>
        <taxon>Magnoliidae</taxon>
        <taxon>Laurales</taxon>
        <taxon>Lauraceae</taxon>
        <taxon>Persea</taxon>
    </lineage>
</organism>
<dbReference type="Proteomes" id="UP001234297">
    <property type="component" value="Chromosome 9"/>
</dbReference>
<dbReference type="EMBL" id="CM056817">
    <property type="protein sequence ID" value="KAJ8619414.1"/>
    <property type="molecule type" value="Genomic_DNA"/>
</dbReference>
<gene>
    <name evidence="1" type="ORF">MRB53_027943</name>
</gene>
<reference evidence="1 2" key="1">
    <citation type="journal article" date="2022" name="Hortic Res">
        <title>A haplotype resolved chromosomal level avocado genome allows analysis of novel avocado genes.</title>
        <authorList>
            <person name="Nath O."/>
            <person name="Fletcher S.J."/>
            <person name="Hayward A."/>
            <person name="Shaw L.M."/>
            <person name="Masouleh A.K."/>
            <person name="Furtado A."/>
            <person name="Henry R.J."/>
            <person name="Mitter N."/>
        </authorList>
    </citation>
    <scope>NUCLEOTIDE SEQUENCE [LARGE SCALE GENOMIC DNA]</scope>
    <source>
        <strain evidence="2">cv. Hass</strain>
    </source>
</reference>